<dbReference type="Gene3D" id="3.40.50.1820">
    <property type="entry name" value="alpha/beta hydrolase"/>
    <property type="match status" value="1"/>
</dbReference>
<dbReference type="PANTHER" id="PTHR48098:SF6">
    <property type="entry name" value="FERRI-BACILLIBACTIN ESTERASE BESA"/>
    <property type="match status" value="1"/>
</dbReference>
<dbReference type="PANTHER" id="PTHR48098">
    <property type="entry name" value="ENTEROCHELIN ESTERASE-RELATED"/>
    <property type="match status" value="1"/>
</dbReference>
<proteinExistence type="predicted"/>
<protein>
    <submittedName>
        <fullName evidence="1">Esterase</fullName>
    </submittedName>
</protein>
<reference evidence="1 2" key="1">
    <citation type="submission" date="2021-12" db="EMBL/GenBank/DDBJ databases">
        <title>Genome sequencing of bacteria with rrn-lacking chromosome and rrn-plasmid.</title>
        <authorList>
            <person name="Anda M."/>
            <person name="Iwasaki W."/>
        </authorList>
    </citation>
    <scope>NUCLEOTIDE SEQUENCE [LARGE SCALE GENOMIC DNA]</scope>
    <source>
        <strain evidence="1 2">NBRC 15940</strain>
    </source>
</reference>
<accession>A0AAN4W193</accession>
<evidence type="ECO:0000313" key="2">
    <source>
        <dbReference type="Proteomes" id="UP001310022"/>
    </source>
</evidence>
<sequence length="314" mass="36299">MVSTTTTELMKKFFLLLSVWILHVQFLMAQPQVQSGQLESLGIFKSNFVQDRQVDVWLPNGYSSEQKYQVLYMHDGQMLWDANTTWNKQEWEVDENMGKLLEDKKVPPCIIVGVHNVEAIRHADYFPEKPFKSLKKASQDSIYALKRGTEPLFGGIQIDSDDYLKFLVKELKPYIDTHYAVYTDRSHTFVAGSSMGGLISMYAICEYPEIFGAAACISTHWPGIFSNENNPVPQAFFNYLEKHLPDPATHKIYFDYGTATLDALYEVHQLKVDEIMRTKGYTAENWETRKFEGENHSEDSWKKRLAIPFTFIMN</sequence>
<dbReference type="Pfam" id="PF00756">
    <property type="entry name" value="Esterase"/>
    <property type="match status" value="1"/>
</dbReference>
<dbReference type="AlphaFoldDB" id="A0AAN4W193"/>
<dbReference type="InterPro" id="IPR050583">
    <property type="entry name" value="Mycobacterial_A85_antigen"/>
</dbReference>
<comment type="caution">
    <text evidence="1">The sequence shown here is derived from an EMBL/GenBank/DDBJ whole genome shotgun (WGS) entry which is preliminary data.</text>
</comment>
<keyword evidence="2" id="KW-1185">Reference proteome</keyword>
<organism evidence="1 2">
    <name type="scientific">Persicobacter diffluens</name>
    <dbReference type="NCBI Taxonomy" id="981"/>
    <lineage>
        <taxon>Bacteria</taxon>
        <taxon>Pseudomonadati</taxon>
        <taxon>Bacteroidota</taxon>
        <taxon>Cytophagia</taxon>
        <taxon>Cytophagales</taxon>
        <taxon>Persicobacteraceae</taxon>
        <taxon>Persicobacter</taxon>
    </lineage>
</organism>
<dbReference type="InterPro" id="IPR029058">
    <property type="entry name" value="AB_hydrolase_fold"/>
</dbReference>
<evidence type="ECO:0000313" key="1">
    <source>
        <dbReference type="EMBL" id="GJM63034.1"/>
    </source>
</evidence>
<gene>
    <name evidence="1" type="ORF">PEDI_35860</name>
</gene>
<name>A0AAN4W193_9BACT</name>
<dbReference type="InterPro" id="IPR000801">
    <property type="entry name" value="Esterase-like"/>
</dbReference>
<dbReference type="SUPFAM" id="SSF53474">
    <property type="entry name" value="alpha/beta-Hydrolases"/>
    <property type="match status" value="1"/>
</dbReference>
<dbReference type="Proteomes" id="UP001310022">
    <property type="component" value="Unassembled WGS sequence"/>
</dbReference>
<dbReference type="EMBL" id="BQKE01000002">
    <property type="protein sequence ID" value="GJM63034.1"/>
    <property type="molecule type" value="Genomic_DNA"/>
</dbReference>